<comment type="caution">
    <text evidence="1">The sequence shown here is derived from an EMBL/GenBank/DDBJ whole genome shotgun (WGS) entry which is preliminary data.</text>
</comment>
<reference evidence="1 2" key="1">
    <citation type="submission" date="2015-07" db="EMBL/GenBank/DDBJ databases">
        <title>Emmonsia species relationships and genome sequence.</title>
        <authorList>
            <consortium name="The Broad Institute Genomics Platform"/>
            <person name="Cuomo C.A."/>
            <person name="Munoz J.F."/>
            <person name="Imamovic A."/>
            <person name="Priest M.E."/>
            <person name="Young S."/>
            <person name="Clay O.K."/>
            <person name="McEwen J.G."/>
        </authorList>
    </citation>
    <scope>NUCLEOTIDE SEQUENCE [LARGE SCALE GENOMIC DNA]</scope>
    <source>
        <strain evidence="1 2">UAMH 9510</strain>
    </source>
</reference>
<evidence type="ECO:0000313" key="1">
    <source>
        <dbReference type="EMBL" id="OJD13837.1"/>
    </source>
</evidence>
<gene>
    <name evidence="1" type="ORF">AJ78_05760</name>
</gene>
<sequence>MPTSTSLPANLLKAEASKLAKRSNLQNALPPSMRAVPLIAIGVGSIASKYLGSPSNPIEDKLLGADDTILLVDPEKGPSTGRKPDGE</sequence>
<dbReference type="OrthoDB" id="4458050at2759"/>
<name>A0A1J9QF74_9EURO</name>
<protein>
    <submittedName>
        <fullName evidence="1">Uncharacterized protein</fullName>
    </submittedName>
</protein>
<keyword evidence="2" id="KW-1185">Reference proteome</keyword>
<feature type="non-terminal residue" evidence="1">
    <location>
        <position position="87"/>
    </location>
</feature>
<dbReference type="AlphaFoldDB" id="A0A1J9QF74"/>
<dbReference type="EMBL" id="LGRN01000264">
    <property type="protein sequence ID" value="OJD13837.1"/>
    <property type="molecule type" value="Genomic_DNA"/>
</dbReference>
<proteinExistence type="predicted"/>
<dbReference type="Proteomes" id="UP000182235">
    <property type="component" value="Unassembled WGS sequence"/>
</dbReference>
<organism evidence="1 2">
    <name type="scientific">Emergomyces pasteurianus Ep9510</name>
    <dbReference type="NCBI Taxonomy" id="1447872"/>
    <lineage>
        <taxon>Eukaryota</taxon>
        <taxon>Fungi</taxon>
        <taxon>Dikarya</taxon>
        <taxon>Ascomycota</taxon>
        <taxon>Pezizomycotina</taxon>
        <taxon>Eurotiomycetes</taxon>
        <taxon>Eurotiomycetidae</taxon>
        <taxon>Onygenales</taxon>
        <taxon>Ajellomycetaceae</taxon>
        <taxon>Emergomyces</taxon>
    </lineage>
</organism>
<accession>A0A1J9QF74</accession>
<evidence type="ECO:0000313" key="2">
    <source>
        <dbReference type="Proteomes" id="UP000182235"/>
    </source>
</evidence>
<dbReference type="VEuPathDB" id="FungiDB:AJ78_05760"/>